<comment type="caution">
    <text evidence="2">The sequence shown here is derived from an EMBL/GenBank/DDBJ whole genome shotgun (WGS) entry which is preliminary data.</text>
</comment>
<protein>
    <submittedName>
        <fullName evidence="2">4-vinyl reductase</fullName>
    </submittedName>
</protein>
<feature type="domain" description="4-vinyl reductase 4VR" evidence="1">
    <location>
        <begin position="130"/>
        <end position="192"/>
    </location>
</feature>
<gene>
    <name evidence="2" type="ORF">DXZ20_08030</name>
</gene>
<dbReference type="AlphaFoldDB" id="A0A6M0RH72"/>
<evidence type="ECO:0000313" key="2">
    <source>
        <dbReference type="EMBL" id="NEZ55617.1"/>
    </source>
</evidence>
<dbReference type="InterPro" id="IPR024096">
    <property type="entry name" value="NO_sig/Golgi_transp_ligand-bd"/>
</dbReference>
<evidence type="ECO:0000313" key="3">
    <source>
        <dbReference type="Proteomes" id="UP000481033"/>
    </source>
</evidence>
<dbReference type="Gene3D" id="3.30.1380.20">
    <property type="entry name" value="Trafficking protein particle complex subunit 3"/>
    <property type="match status" value="1"/>
</dbReference>
<evidence type="ECO:0000259" key="1">
    <source>
        <dbReference type="SMART" id="SM00989"/>
    </source>
</evidence>
<proteinExistence type="predicted"/>
<keyword evidence="3" id="KW-1185">Reference proteome</keyword>
<dbReference type="SMART" id="SM00989">
    <property type="entry name" value="V4R"/>
    <property type="match status" value="1"/>
</dbReference>
<dbReference type="PANTHER" id="PTHR35090">
    <property type="entry name" value="DNA-DIRECTED RNA POLYMERASE SUBUNIT I"/>
    <property type="match status" value="1"/>
</dbReference>
<dbReference type="InterPro" id="IPR004096">
    <property type="entry name" value="V4R"/>
</dbReference>
<dbReference type="SUPFAM" id="SSF111126">
    <property type="entry name" value="Ligand-binding domain in the NO signalling and Golgi transport"/>
    <property type="match status" value="1"/>
</dbReference>
<accession>A0A6M0RH72</accession>
<reference evidence="2 3" key="1">
    <citation type="journal article" date="2020" name="Microb. Ecol.">
        <title>Ecogenomics of the Marine Benthic Filamentous Cyanobacterium Adonisia.</title>
        <authorList>
            <person name="Walter J.M."/>
            <person name="Coutinho F.H."/>
            <person name="Leomil L."/>
            <person name="Hargreaves P.I."/>
            <person name="Campeao M.E."/>
            <person name="Vieira V.V."/>
            <person name="Silva B.S."/>
            <person name="Fistarol G.O."/>
            <person name="Salomon P.S."/>
            <person name="Sawabe T."/>
            <person name="Mino S."/>
            <person name="Hosokawa M."/>
            <person name="Miyashita H."/>
            <person name="Maruyama F."/>
            <person name="van Verk M.C."/>
            <person name="Dutilh B.E."/>
            <person name="Thompson C.C."/>
            <person name="Thompson F.L."/>
        </authorList>
    </citation>
    <scope>NUCLEOTIDE SEQUENCE [LARGE SCALE GENOMIC DNA]</scope>
    <source>
        <strain evidence="2 3">CCMR0081</strain>
    </source>
</reference>
<organism evidence="2 3">
    <name type="scientific">Adonisia turfae CCMR0081</name>
    <dbReference type="NCBI Taxonomy" id="2292702"/>
    <lineage>
        <taxon>Bacteria</taxon>
        <taxon>Bacillati</taxon>
        <taxon>Cyanobacteriota</taxon>
        <taxon>Adonisia</taxon>
        <taxon>Adonisia turfae</taxon>
    </lineage>
</organism>
<dbReference type="EMBL" id="QXHD01000004">
    <property type="protein sequence ID" value="NEZ55617.1"/>
    <property type="molecule type" value="Genomic_DNA"/>
</dbReference>
<dbReference type="Proteomes" id="UP000481033">
    <property type="component" value="Unassembled WGS sequence"/>
</dbReference>
<dbReference type="Pfam" id="PF02830">
    <property type="entry name" value="V4R"/>
    <property type="match status" value="1"/>
</dbReference>
<sequence>MVLVADLLADTNLTSNYFASDVYVHGSLDLGLLENRRGDRLLALPETLIRAIYSGLDNETGQASMLVLYNCGRWWGKNFYTRFCEELTDYHNRSISSLSMSEFIQALQQCWVTHGWGQISLDNTYKPDGFLVVKIRASAFIDYAPQLERPVGFLEMGALQAFFSELSEQTLHCVQTACESLGAEENCFVLGVEERLALAEAGVEQGLSHAEIMSLLVGQGA</sequence>
<dbReference type="PANTHER" id="PTHR35090:SF1">
    <property type="entry name" value="SLR0144 PROTEIN"/>
    <property type="match status" value="1"/>
</dbReference>
<dbReference type="RefSeq" id="WP_006516394.1">
    <property type="nucleotide sequence ID" value="NZ_QXHD01000004.1"/>
</dbReference>
<name>A0A6M0RH72_9CYAN</name>